<dbReference type="SUPFAM" id="SSF55729">
    <property type="entry name" value="Acyl-CoA N-acyltransferases (Nat)"/>
    <property type="match status" value="1"/>
</dbReference>
<accession>A0ABW4LVL2</accession>
<dbReference type="InterPro" id="IPR027365">
    <property type="entry name" value="GNAT_acetyltra_YdfB-like"/>
</dbReference>
<keyword evidence="2" id="KW-0012">Acyltransferase</keyword>
<dbReference type="GO" id="GO:0016746">
    <property type="term" value="F:acyltransferase activity"/>
    <property type="evidence" value="ECO:0007669"/>
    <property type="project" value="UniProtKB-KW"/>
</dbReference>
<dbReference type="InterPro" id="IPR016181">
    <property type="entry name" value="Acyl_CoA_acyltransferase"/>
</dbReference>
<comment type="caution">
    <text evidence="2">The sequence shown here is derived from an EMBL/GenBank/DDBJ whole genome shotgun (WGS) entry which is preliminary data.</text>
</comment>
<reference evidence="3" key="1">
    <citation type="journal article" date="2019" name="Int. J. Syst. Evol. Microbiol.">
        <title>The Global Catalogue of Microorganisms (GCM) 10K type strain sequencing project: providing services to taxonomists for standard genome sequencing and annotation.</title>
        <authorList>
            <consortium name="The Broad Institute Genomics Platform"/>
            <consortium name="The Broad Institute Genome Sequencing Center for Infectious Disease"/>
            <person name="Wu L."/>
            <person name="Ma J."/>
        </authorList>
    </citation>
    <scope>NUCLEOTIDE SEQUENCE [LARGE SCALE GENOMIC DNA]</scope>
    <source>
        <strain evidence="3">CCUG 49339</strain>
    </source>
</reference>
<dbReference type="EMBL" id="JBHUEM010000054">
    <property type="protein sequence ID" value="MFD1739219.1"/>
    <property type="molecule type" value="Genomic_DNA"/>
</dbReference>
<sequence>MATNQFGKAALLLGKNQVINPTLADSIISNYIDGNLYMDTTENAALLGTKSGIYLLAGDSTNTEIHRLLVELFEESKQKHKRFTLFSPSKEWDERISSLLGNKVKSVQRYSFKYTSNPSLVYDQELPLGFKLSKVNPTTIAVSQEFNESYYKEYWGTINNFLENGIGFYIKTGDIIAAECVSIFASPNYAEIDIVTNPNYRGMGLATILAKAFIVECVRKKKTPRWDCAVNNVVSINLAEKLGFDNPTSYSVFIRNS</sequence>
<feature type="domain" description="N-acetyltransferase" evidence="1">
    <location>
        <begin position="130"/>
        <end position="257"/>
    </location>
</feature>
<dbReference type="Gene3D" id="3.40.630.30">
    <property type="match status" value="1"/>
</dbReference>
<dbReference type="PANTHER" id="PTHR31143">
    <property type="match status" value="1"/>
</dbReference>
<keyword evidence="2" id="KW-0808">Transferase</keyword>
<gene>
    <name evidence="2" type="ORF">ACFSCX_22315</name>
</gene>
<proteinExistence type="predicted"/>
<protein>
    <submittedName>
        <fullName evidence="2">GNAT family N-acetyltransferase</fullName>
        <ecNumber evidence="2">2.3.1.-</ecNumber>
    </submittedName>
</protein>
<dbReference type="RefSeq" id="WP_377930451.1">
    <property type="nucleotide sequence ID" value="NZ_JBHUEM010000054.1"/>
</dbReference>
<name>A0ABW4LVL2_9BACI</name>
<dbReference type="PROSITE" id="PS51186">
    <property type="entry name" value="GNAT"/>
    <property type="match status" value="1"/>
</dbReference>
<organism evidence="2 3">
    <name type="scientific">Bacillus salitolerans</name>
    <dbReference type="NCBI Taxonomy" id="1437434"/>
    <lineage>
        <taxon>Bacteria</taxon>
        <taxon>Bacillati</taxon>
        <taxon>Bacillota</taxon>
        <taxon>Bacilli</taxon>
        <taxon>Bacillales</taxon>
        <taxon>Bacillaceae</taxon>
        <taxon>Bacillus</taxon>
    </lineage>
</organism>
<dbReference type="Pfam" id="PF12746">
    <property type="entry name" value="GNAT_acetyltran"/>
    <property type="match status" value="1"/>
</dbReference>
<evidence type="ECO:0000313" key="2">
    <source>
        <dbReference type="EMBL" id="MFD1739219.1"/>
    </source>
</evidence>
<dbReference type="CDD" id="cd04301">
    <property type="entry name" value="NAT_SF"/>
    <property type="match status" value="1"/>
</dbReference>
<dbReference type="Gene3D" id="3.40.630.110">
    <property type="entry name" value="GNAT acetyltransferase-like"/>
    <property type="match status" value="1"/>
</dbReference>
<dbReference type="Proteomes" id="UP001597214">
    <property type="component" value="Unassembled WGS sequence"/>
</dbReference>
<keyword evidence="3" id="KW-1185">Reference proteome</keyword>
<evidence type="ECO:0000313" key="3">
    <source>
        <dbReference type="Proteomes" id="UP001597214"/>
    </source>
</evidence>
<dbReference type="PANTHER" id="PTHR31143:SF2">
    <property type="entry name" value="FR47-LIKE DOMAIN-CONTAINING PROTEIN-RELATED"/>
    <property type="match status" value="1"/>
</dbReference>
<dbReference type="InterPro" id="IPR000182">
    <property type="entry name" value="GNAT_dom"/>
</dbReference>
<dbReference type="InterPro" id="IPR042573">
    <property type="entry name" value="GNAT_acetyltra_N"/>
</dbReference>
<dbReference type="EC" id="2.3.1.-" evidence="2"/>
<evidence type="ECO:0000259" key="1">
    <source>
        <dbReference type="PROSITE" id="PS51186"/>
    </source>
</evidence>